<dbReference type="EMBL" id="BK035339">
    <property type="protein sequence ID" value="DAG94392.1"/>
    <property type="molecule type" value="Genomic_DNA"/>
</dbReference>
<organism evidence="1">
    <name type="scientific">Ackermannviridae sp</name>
    <dbReference type="NCBI Taxonomy" id="2831612"/>
    <lineage>
        <taxon>Viruses</taxon>
        <taxon>Duplodnaviria</taxon>
        <taxon>Heunggongvirae</taxon>
        <taxon>Uroviricota</taxon>
        <taxon>Caudoviricetes</taxon>
        <taxon>Pantevenvirales</taxon>
        <taxon>Ackermannviridae</taxon>
    </lineage>
</organism>
<reference evidence="1" key="1">
    <citation type="journal article" date="2021" name="Proc. Natl. Acad. Sci. U.S.A.">
        <title>A Catalog of Tens of Thousands of Viruses from Human Metagenomes Reveals Hidden Associations with Chronic Diseases.</title>
        <authorList>
            <person name="Tisza M.J."/>
            <person name="Buck C.B."/>
        </authorList>
    </citation>
    <scope>NUCLEOTIDE SEQUENCE</scope>
    <source>
        <strain evidence="1">Ctg2R45</strain>
    </source>
</reference>
<protein>
    <submittedName>
        <fullName evidence="1">Uncharacterized protein</fullName>
    </submittedName>
</protein>
<name>A0A8S5VPS3_9CAUD</name>
<proteinExistence type="predicted"/>
<sequence>MTSFWGHQDNPFPPAEPRRPRCPVCGEECEAIYLIETEIIGCDMCYNPDDFPGEDVQEDDPWEDCRCMEDY</sequence>
<accession>A0A8S5VPS3</accession>
<evidence type="ECO:0000313" key="1">
    <source>
        <dbReference type="EMBL" id="DAG94392.1"/>
    </source>
</evidence>